<keyword evidence="4" id="KW-1185">Reference proteome</keyword>
<evidence type="ECO:0000256" key="2">
    <source>
        <dbReference type="SAM" id="SignalP"/>
    </source>
</evidence>
<sequence>MKVRMLVIAMLFFFSFQHVTLATNEEWNELNRLSDEILSLVQQERNEEAKKVLEQFSDQFARFDITSLNMSVEDLRILTICHEQVIRSIESPSSSIEGRVQKAIQFRLLVDALQSEHQPMWTEMEDSIMTSFSHMKETLERGESEYFEEQFHDFLNKYDMILPSAQVDIRPEYIQRVDSHLSVLGEYKQLVMNDHYHAQQMQQMELDLRDLFTKMKEDEADPSLIWVMITTGSIIILTLSYVGFRKYNADKKKQTSQRELND</sequence>
<accession>A0ABS2QVN8</accession>
<evidence type="ECO:0000256" key="1">
    <source>
        <dbReference type="SAM" id="Phobius"/>
    </source>
</evidence>
<protein>
    <submittedName>
        <fullName evidence="3">Sporulation protein YpjB</fullName>
    </submittedName>
</protein>
<keyword evidence="1" id="KW-1133">Transmembrane helix</keyword>
<keyword evidence="1" id="KW-0812">Transmembrane</keyword>
<keyword evidence="2" id="KW-0732">Signal</keyword>
<feature type="transmembrane region" description="Helical" evidence="1">
    <location>
        <begin position="224"/>
        <end position="244"/>
    </location>
</feature>
<organism evidence="3 4">
    <name type="scientific">Priestia iocasae</name>
    <dbReference type="NCBI Taxonomy" id="2291674"/>
    <lineage>
        <taxon>Bacteria</taxon>
        <taxon>Bacillati</taxon>
        <taxon>Bacillota</taxon>
        <taxon>Bacilli</taxon>
        <taxon>Bacillales</taxon>
        <taxon>Bacillaceae</taxon>
        <taxon>Priestia</taxon>
    </lineage>
</organism>
<feature type="chain" id="PRO_5046385136" evidence="2">
    <location>
        <begin position="22"/>
        <end position="262"/>
    </location>
</feature>
<dbReference type="Pfam" id="PF09577">
    <property type="entry name" value="Spore_YpjB"/>
    <property type="match status" value="1"/>
</dbReference>
<dbReference type="Proteomes" id="UP000809829">
    <property type="component" value="Unassembled WGS sequence"/>
</dbReference>
<reference evidence="3 4" key="1">
    <citation type="submission" date="2021-01" db="EMBL/GenBank/DDBJ databases">
        <title>Genomic Encyclopedia of Type Strains, Phase IV (KMG-IV): sequencing the most valuable type-strain genomes for metagenomic binning, comparative biology and taxonomic classification.</title>
        <authorList>
            <person name="Goeker M."/>
        </authorList>
    </citation>
    <scope>NUCLEOTIDE SEQUENCE [LARGE SCALE GENOMIC DNA]</scope>
    <source>
        <strain evidence="3 4">DSM 104297</strain>
    </source>
</reference>
<gene>
    <name evidence="3" type="ORF">JOC83_002190</name>
</gene>
<dbReference type="InterPro" id="IPR014231">
    <property type="entry name" value="Spore_YpjB"/>
</dbReference>
<comment type="caution">
    <text evidence="3">The sequence shown here is derived from an EMBL/GenBank/DDBJ whole genome shotgun (WGS) entry which is preliminary data.</text>
</comment>
<keyword evidence="1" id="KW-0472">Membrane</keyword>
<dbReference type="EMBL" id="JAFBFC010000003">
    <property type="protein sequence ID" value="MBM7703343.1"/>
    <property type="molecule type" value="Genomic_DNA"/>
</dbReference>
<proteinExistence type="predicted"/>
<evidence type="ECO:0000313" key="4">
    <source>
        <dbReference type="Proteomes" id="UP000809829"/>
    </source>
</evidence>
<evidence type="ECO:0000313" key="3">
    <source>
        <dbReference type="EMBL" id="MBM7703343.1"/>
    </source>
</evidence>
<feature type="signal peptide" evidence="2">
    <location>
        <begin position="1"/>
        <end position="21"/>
    </location>
</feature>
<name>A0ABS2QVN8_9BACI</name>
<dbReference type="NCBIfam" id="TIGR02878">
    <property type="entry name" value="spore_ypjB"/>
    <property type="match status" value="1"/>
</dbReference>
<dbReference type="RefSeq" id="WP_205187027.1">
    <property type="nucleotide sequence ID" value="NZ_JAFBFC010000003.1"/>
</dbReference>